<organism evidence="3 4">
    <name type="scientific">Pseudocercospora fuligena</name>
    <dbReference type="NCBI Taxonomy" id="685502"/>
    <lineage>
        <taxon>Eukaryota</taxon>
        <taxon>Fungi</taxon>
        <taxon>Dikarya</taxon>
        <taxon>Ascomycota</taxon>
        <taxon>Pezizomycotina</taxon>
        <taxon>Dothideomycetes</taxon>
        <taxon>Dothideomycetidae</taxon>
        <taxon>Mycosphaerellales</taxon>
        <taxon>Mycosphaerellaceae</taxon>
        <taxon>Pseudocercospora</taxon>
    </lineage>
</organism>
<dbReference type="OrthoDB" id="9981847at2759"/>
<protein>
    <recommendedName>
        <fullName evidence="2">Endo-beta-1,2-glucanase SGL domain-containing protein</fullName>
    </recommendedName>
</protein>
<name>A0A8H6RVG8_9PEZI</name>
<dbReference type="InterPro" id="IPR058773">
    <property type="entry name" value="SGL_GH162"/>
</dbReference>
<feature type="domain" description="Endo-beta-1,2-glucanase SGL" evidence="2">
    <location>
        <begin position="71"/>
        <end position="521"/>
    </location>
</feature>
<sequence length="522" mass="58407">MIGLAWLLVLATGSLANANGGEVSSKPPSRFAPLYNQEDIVRDSSSLVQDVLFWDGQFVRPGIGYNHANGMSYDGTLLNRTTGVAPSHGAGRHNFSAASKESLHVMLLAQVLAGSKDAARVVSPGSQRMAQKKAYEIMNQKLETYLSFNETFPGFGGLLPWYNNTYADLNPTNDWVNRLPALDNGELLWAVYAAVQALSCSHDHQYRRLGRRWQAWLDYTKITAAKLFYHGSGRVCAVITFNQTLSPHNPAQNYTCEGDNLLDDPYEGELFTWWLYFFSRDLSNSDRDALWNKKRAKLQPAIYQDAIIGPITVQKGYWFSSHEQWKVLEMPYYDVPLIKKLFTNAEIARTCNSVARKVPGMYASVNNITDASGDIVGYISNAGIPSISFIKDQELDVITPYTTFPTILIDKAVGMVWYWNMLLGKKMQNPYGSTESERVDGKGVSSFVSWDSKITTIVALLSGVQDLVREKMIKDRIYDEFVKRIGDEYARVFTDVKGGDEKLCLPTAKVPDAGLEDYTSCD</sequence>
<gene>
    <name evidence="3" type="ORF">HII31_00673</name>
</gene>
<feature type="signal peptide" evidence="1">
    <location>
        <begin position="1"/>
        <end position="16"/>
    </location>
</feature>
<evidence type="ECO:0000313" key="4">
    <source>
        <dbReference type="Proteomes" id="UP000660729"/>
    </source>
</evidence>
<evidence type="ECO:0000256" key="1">
    <source>
        <dbReference type="SAM" id="SignalP"/>
    </source>
</evidence>
<reference evidence="3" key="1">
    <citation type="submission" date="2020-04" db="EMBL/GenBank/DDBJ databases">
        <title>Draft genome resource of the tomato pathogen Pseudocercospora fuligena.</title>
        <authorList>
            <person name="Zaccaron A."/>
        </authorList>
    </citation>
    <scope>NUCLEOTIDE SEQUENCE</scope>
    <source>
        <strain evidence="3">PF001</strain>
    </source>
</reference>
<dbReference type="CDD" id="cd24165">
    <property type="entry name" value="TfSGL-like"/>
    <property type="match status" value="1"/>
</dbReference>
<dbReference type="EMBL" id="JABCIY010000004">
    <property type="protein sequence ID" value="KAF7197959.1"/>
    <property type="molecule type" value="Genomic_DNA"/>
</dbReference>
<evidence type="ECO:0000259" key="2">
    <source>
        <dbReference type="Pfam" id="PF26157"/>
    </source>
</evidence>
<dbReference type="Proteomes" id="UP000660729">
    <property type="component" value="Unassembled WGS sequence"/>
</dbReference>
<dbReference type="Pfam" id="PF26157">
    <property type="entry name" value="SGL_GH162"/>
    <property type="match status" value="1"/>
</dbReference>
<feature type="chain" id="PRO_5034053794" description="Endo-beta-1,2-glucanase SGL domain-containing protein" evidence="1">
    <location>
        <begin position="17"/>
        <end position="522"/>
    </location>
</feature>
<keyword evidence="1" id="KW-0732">Signal</keyword>
<dbReference type="AlphaFoldDB" id="A0A8H6RVG8"/>
<evidence type="ECO:0000313" key="3">
    <source>
        <dbReference type="EMBL" id="KAF7197959.1"/>
    </source>
</evidence>
<accession>A0A8H6RVG8</accession>
<keyword evidence="4" id="KW-1185">Reference proteome</keyword>
<comment type="caution">
    <text evidence="3">The sequence shown here is derived from an EMBL/GenBank/DDBJ whole genome shotgun (WGS) entry which is preliminary data.</text>
</comment>
<proteinExistence type="predicted"/>